<organism evidence="2">
    <name type="scientific">marine metagenome</name>
    <dbReference type="NCBI Taxonomy" id="408172"/>
    <lineage>
        <taxon>unclassified sequences</taxon>
        <taxon>metagenomes</taxon>
        <taxon>ecological metagenomes</taxon>
    </lineage>
</organism>
<name>A0A382FAD7_9ZZZZ</name>
<reference evidence="2" key="1">
    <citation type="submission" date="2018-05" db="EMBL/GenBank/DDBJ databases">
        <authorList>
            <person name="Lanie J.A."/>
            <person name="Ng W.-L."/>
            <person name="Kazmierczak K.M."/>
            <person name="Andrzejewski T.M."/>
            <person name="Davidsen T.M."/>
            <person name="Wayne K.J."/>
            <person name="Tettelin H."/>
            <person name="Glass J.I."/>
            <person name="Rusch D."/>
            <person name="Podicherti R."/>
            <person name="Tsui H.-C.T."/>
            <person name="Winkler M.E."/>
        </authorList>
    </citation>
    <scope>NUCLEOTIDE SEQUENCE</scope>
</reference>
<accession>A0A382FAD7</accession>
<protein>
    <recommendedName>
        <fullName evidence="1">Lcl C-terminal domain-containing protein</fullName>
    </recommendedName>
</protein>
<gene>
    <name evidence="2" type="ORF">METZ01_LOCUS212007</name>
</gene>
<proteinExistence type="predicted"/>
<feature type="domain" description="Lcl C-terminal" evidence="1">
    <location>
        <begin position="16"/>
        <end position="141"/>
    </location>
</feature>
<sequence length="168" mass="19180">MRKTMSENRLVDNGDGTVSDTLTQLMWMQNDSYVDLLKFVSYRAALKYLHKKNEESFAGYNDWRLPHKREAHSLFDKDKFLNDKYGMTIHLDPVFTEGCGIDTWTSNTRGNITAYCYSFNSGTGGHKEVDDILNTSARLVRGEFDNSKTKIGPVPQVRDIITQGGGWR</sequence>
<evidence type="ECO:0000259" key="1">
    <source>
        <dbReference type="Pfam" id="PF07603"/>
    </source>
</evidence>
<dbReference type="Pfam" id="PF07603">
    <property type="entry name" value="Lcl_C"/>
    <property type="match status" value="1"/>
</dbReference>
<dbReference type="EMBL" id="UINC01048523">
    <property type="protein sequence ID" value="SVB59153.1"/>
    <property type="molecule type" value="Genomic_DNA"/>
</dbReference>
<evidence type="ECO:0000313" key="2">
    <source>
        <dbReference type="EMBL" id="SVB59153.1"/>
    </source>
</evidence>
<dbReference type="InterPro" id="IPR011460">
    <property type="entry name" value="Lcl_C"/>
</dbReference>
<dbReference type="AlphaFoldDB" id="A0A382FAD7"/>